<dbReference type="AlphaFoldDB" id="A0AAD7JTD1"/>
<sequence length="575" mass="65132">MKVSIFWRGSQLASIPPCLSLPTPLSPSSRGLGLHLVFLTASSSWSRSPRIAAFPVTSAVGKVPRTDLVAGVIARLQEHHLVQIRGSPASGKSVLLQLLVRALPFDASVHLWTDAWPEETEGSKRAVKRAELQKLWTDSQTHRQHTYLLIDEAQTTYDDVYLWNNQLKVVADQRQSYFHVAVACPWGNTNPTTDYAPIRLQRHHMISLRPQEGLIENPLGLLFNEEELEEYYQSMIAARAMPPIDDALKLLIHSWTHGYISAVMAILTFIGSHVDFIRDQKPFTFADFRKTPLPTILKTLQVNAILARVLPTGALAKDPRIYAVFSYLFHHECISSDATGNSVPSNIHPDDIKFAHNSGLLYLNRVSEDKIEYDFAFPLQKTLLQNRLTPSSPDLMLNVTLRELVKEAIGSFNPDHLSAQKRIKSAAGGTVRPLEALYRQELYSSLFKLRPRIIVSPEYGPSKGYRPAGRIDFWIQCPPFQGQSCWGIDVLCDADRIVDHIDRFDPDGAYHDMRLDGMSEFLILDFRSDMPFKPHPSIHDLLHVVFSRDWTEAVLYDNNLIELWKFMLARPPQAD</sequence>
<dbReference type="InterPro" id="IPR027417">
    <property type="entry name" value="P-loop_NTPase"/>
</dbReference>
<evidence type="ECO:0000313" key="1">
    <source>
        <dbReference type="EMBL" id="KAJ7771491.1"/>
    </source>
</evidence>
<dbReference type="Proteomes" id="UP001215598">
    <property type="component" value="Unassembled WGS sequence"/>
</dbReference>
<dbReference type="SUPFAM" id="SSF52540">
    <property type="entry name" value="P-loop containing nucleoside triphosphate hydrolases"/>
    <property type="match status" value="1"/>
</dbReference>
<comment type="caution">
    <text evidence="1">The sequence shown here is derived from an EMBL/GenBank/DDBJ whole genome shotgun (WGS) entry which is preliminary data.</text>
</comment>
<gene>
    <name evidence="1" type="ORF">B0H16DRAFT_1513708</name>
</gene>
<organism evidence="1 2">
    <name type="scientific">Mycena metata</name>
    <dbReference type="NCBI Taxonomy" id="1033252"/>
    <lineage>
        <taxon>Eukaryota</taxon>
        <taxon>Fungi</taxon>
        <taxon>Dikarya</taxon>
        <taxon>Basidiomycota</taxon>
        <taxon>Agaricomycotina</taxon>
        <taxon>Agaricomycetes</taxon>
        <taxon>Agaricomycetidae</taxon>
        <taxon>Agaricales</taxon>
        <taxon>Marasmiineae</taxon>
        <taxon>Mycenaceae</taxon>
        <taxon>Mycena</taxon>
    </lineage>
</organism>
<name>A0AAD7JTD1_9AGAR</name>
<proteinExistence type="predicted"/>
<keyword evidence="2" id="KW-1185">Reference proteome</keyword>
<protein>
    <submittedName>
        <fullName evidence="1">Uncharacterized protein</fullName>
    </submittedName>
</protein>
<dbReference type="EMBL" id="JARKIB010000015">
    <property type="protein sequence ID" value="KAJ7771491.1"/>
    <property type="molecule type" value="Genomic_DNA"/>
</dbReference>
<reference evidence="1" key="1">
    <citation type="submission" date="2023-03" db="EMBL/GenBank/DDBJ databases">
        <title>Massive genome expansion in bonnet fungi (Mycena s.s.) driven by repeated elements and novel gene families across ecological guilds.</title>
        <authorList>
            <consortium name="Lawrence Berkeley National Laboratory"/>
            <person name="Harder C.B."/>
            <person name="Miyauchi S."/>
            <person name="Viragh M."/>
            <person name="Kuo A."/>
            <person name="Thoen E."/>
            <person name="Andreopoulos B."/>
            <person name="Lu D."/>
            <person name="Skrede I."/>
            <person name="Drula E."/>
            <person name="Henrissat B."/>
            <person name="Morin E."/>
            <person name="Kohler A."/>
            <person name="Barry K."/>
            <person name="LaButti K."/>
            <person name="Morin E."/>
            <person name="Salamov A."/>
            <person name="Lipzen A."/>
            <person name="Mereny Z."/>
            <person name="Hegedus B."/>
            <person name="Baldrian P."/>
            <person name="Stursova M."/>
            <person name="Weitz H."/>
            <person name="Taylor A."/>
            <person name="Grigoriev I.V."/>
            <person name="Nagy L.G."/>
            <person name="Martin F."/>
            <person name="Kauserud H."/>
        </authorList>
    </citation>
    <scope>NUCLEOTIDE SEQUENCE</scope>
    <source>
        <strain evidence="1">CBHHK182m</strain>
    </source>
</reference>
<accession>A0AAD7JTD1</accession>
<evidence type="ECO:0000313" key="2">
    <source>
        <dbReference type="Proteomes" id="UP001215598"/>
    </source>
</evidence>